<protein>
    <submittedName>
        <fullName evidence="1">Asp/Glu/Hydantoin racemase family protein</fullName>
    </submittedName>
</protein>
<keyword evidence="2" id="KW-1185">Reference proteome</keyword>
<dbReference type="Pfam" id="PF17645">
    <property type="entry name" value="Amdase"/>
    <property type="match status" value="1"/>
</dbReference>
<comment type="caution">
    <text evidence="1">The sequence shown here is derived from an EMBL/GenBank/DDBJ whole genome shotgun (WGS) entry which is preliminary data.</text>
</comment>
<sequence length="257" mass="27469">MRGPFPHRLIEERPPQIGLIVLQTDESIEMDFRRLVPLETELFVTRVPSGTVVSPESLAEMEHHIAGAAALFPRSARFSAVAYGCTSGTAQIGAGEIAHLIRGATETRDVTEPLSALVAACRSLGIRRLGLLSPYVAPVSERLREVLGSHGIETPVFGSFEVAEEERVARIDGPSLRVAAEAVVRDADVDGLFLSCTNLRTLDEIEGLEARLGMPVLASNQVLAWRLMSLAGVTPVAGAPGVLFDTPAQAEAREAEA</sequence>
<dbReference type="STRING" id="1123237.Salmuc_03695"/>
<dbReference type="Gene3D" id="3.40.50.12500">
    <property type="match status" value="1"/>
</dbReference>
<gene>
    <name evidence="1" type="ORF">Salmuc_03695</name>
</gene>
<dbReference type="InterPro" id="IPR053714">
    <property type="entry name" value="Iso_Racemase_Enz_sf"/>
</dbReference>
<dbReference type="eggNOG" id="COG3473">
    <property type="taxonomic scope" value="Bacteria"/>
</dbReference>
<accession>S9S2E5</accession>
<proteinExistence type="predicted"/>
<evidence type="ECO:0000313" key="2">
    <source>
        <dbReference type="Proteomes" id="UP000015347"/>
    </source>
</evidence>
<dbReference type="Proteomes" id="UP000015347">
    <property type="component" value="Unassembled WGS sequence"/>
</dbReference>
<dbReference type="PANTHER" id="PTHR40267">
    <property type="entry name" value="BLR3294 PROTEIN"/>
    <property type="match status" value="1"/>
</dbReference>
<name>S9S2E5_9RHOB</name>
<dbReference type="PIRSF" id="PIRSF015736">
    <property type="entry name" value="MI"/>
    <property type="match status" value="1"/>
</dbReference>
<dbReference type="PANTHER" id="PTHR40267:SF1">
    <property type="entry name" value="BLR3294 PROTEIN"/>
    <property type="match status" value="1"/>
</dbReference>
<dbReference type="InterPro" id="IPR026286">
    <property type="entry name" value="MaiA/AMDase"/>
</dbReference>
<dbReference type="RefSeq" id="WP_020038789.1">
    <property type="nucleotide sequence ID" value="NZ_KE557277.1"/>
</dbReference>
<dbReference type="AlphaFoldDB" id="S9S2E5"/>
<dbReference type="HOGENOM" id="CLU_068086_5_1_5"/>
<dbReference type="EMBL" id="APVH01000032">
    <property type="protein sequence ID" value="EPX80379.1"/>
    <property type="molecule type" value="Genomic_DNA"/>
</dbReference>
<evidence type="ECO:0000313" key="1">
    <source>
        <dbReference type="EMBL" id="EPX80379.1"/>
    </source>
</evidence>
<organism evidence="1 2">
    <name type="scientific">Salipiger mucosus DSM 16094</name>
    <dbReference type="NCBI Taxonomy" id="1123237"/>
    <lineage>
        <taxon>Bacteria</taxon>
        <taxon>Pseudomonadati</taxon>
        <taxon>Pseudomonadota</taxon>
        <taxon>Alphaproteobacteria</taxon>
        <taxon>Rhodobacterales</taxon>
        <taxon>Roseobacteraceae</taxon>
        <taxon>Salipiger</taxon>
    </lineage>
</organism>
<reference evidence="2" key="1">
    <citation type="journal article" date="2014" name="Stand. Genomic Sci.">
        <title>Genome sequence of the exopolysaccharide-producing Salipiger mucosus type strain (DSM 16094(T)), a moderately halophilic member of the Roseobacter clade.</title>
        <authorList>
            <person name="Riedel T."/>
            <person name="Spring S."/>
            <person name="Fiebig A."/>
            <person name="Petersen J."/>
            <person name="Kyrpides N.C."/>
            <person name="Goker M."/>
            <person name="Klenk H.P."/>
        </authorList>
    </citation>
    <scope>NUCLEOTIDE SEQUENCE [LARGE SCALE GENOMIC DNA]</scope>
    <source>
        <strain evidence="2">DSM 16094</strain>
    </source>
</reference>
<dbReference type="OrthoDB" id="9816064at2"/>